<keyword evidence="1" id="KW-1133">Transmembrane helix</keyword>
<accession>A0A1B8TV06</accession>
<evidence type="ECO:0008006" key="4">
    <source>
        <dbReference type="Google" id="ProtNLM"/>
    </source>
</evidence>
<proteinExistence type="predicted"/>
<name>A0A1B8TV06_9FLAO</name>
<protein>
    <recommendedName>
        <fullName evidence="4">DUF4271 domain-containing protein</fullName>
    </recommendedName>
</protein>
<feature type="transmembrane region" description="Helical" evidence="1">
    <location>
        <begin position="161"/>
        <end position="179"/>
    </location>
</feature>
<dbReference type="OrthoDB" id="1438590at2"/>
<feature type="transmembrane region" description="Helical" evidence="1">
    <location>
        <begin position="191"/>
        <end position="211"/>
    </location>
</feature>
<organism evidence="2 3">
    <name type="scientific">Polaribacter reichenbachii</name>
    <dbReference type="NCBI Taxonomy" id="996801"/>
    <lineage>
        <taxon>Bacteria</taxon>
        <taxon>Pseudomonadati</taxon>
        <taxon>Bacteroidota</taxon>
        <taxon>Flavobacteriia</taxon>
        <taxon>Flavobacteriales</taxon>
        <taxon>Flavobacteriaceae</taxon>
    </lineage>
</organism>
<feature type="transmembrane region" description="Helical" evidence="1">
    <location>
        <begin position="129"/>
        <end position="155"/>
    </location>
</feature>
<comment type="caution">
    <text evidence="2">The sequence shown here is derived from an EMBL/GenBank/DDBJ whole genome shotgun (WGS) entry which is preliminary data.</text>
</comment>
<dbReference type="Pfam" id="PF14093">
    <property type="entry name" value="DUF4271"/>
    <property type="match status" value="1"/>
</dbReference>
<dbReference type="Proteomes" id="UP000092612">
    <property type="component" value="Unassembled WGS sequence"/>
</dbReference>
<evidence type="ECO:0000313" key="3">
    <source>
        <dbReference type="Proteomes" id="UP000092612"/>
    </source>
</evidence>
<dbReference type="KEGG" id="prn:BW723_04680"/>
<evidence type="ECO:0000313" key="2">
    <source>
        <dbReference type="EMBL" id="OBY63349.1"/>
    </source>
</evidence>
<keyword evidence="1" id="KW-0812">Transmembrane</keyword>
<dbReference type="EMBL" id="LSFL01000035">
    <property type="protein sequence ID" value="OBY63349.1"/>
    <property type="molecule type" value="Genomic_DNA"/>
</dbReference>
<dbReference type="AlphaFoldDB" id="A0A1B8TV06"/>
<keyword evidence="1" id="KW-0472">Membrane</keyword>
<dbReference type="InterPro" id="IPR025367">
    <property type="entry name" value="DUF4271"/>
</dbReference>
<sequence length="212" mass="24887">MQAIENIVDTNNWITILLFLLLVSVVLLKLLNSKRLNHNFKAFFSLSLIDDEFDSINFLNPFQITIFLFSTSVLSLLAFTFKAYITPETGNSFAAFLTIFAYVLVYLLLKRTLEYALSLLFLIKRGVRFFMISKINSLNSISFLLYIALILYQYANIHETYVFYFAAILFIVRFTFSVIRNKKLIFNQLFYFILYICAFEIAPLFVLFKLMF</sequence>
<reference evidence="3" key="1">
    <citation type="submission" date="2016-02" db="EMBL/GenBank/DDBJ databases">
        <title>Paenibacillus sp. LPB0068, isolated from Crassostrea gigas.</title>
        <authorList>
            <person name="Shin S.-K."/>
            <person name="Yi H."/>
        </authorList>
    </citation>
    <scope>NUCLEOTIDE SEQUENCE [LARGE SCALE GENOMIC DNA]</scope>
    <source>
        <strain evidence="3">KCTC 23969</strain>
    </source>
</reference>
<gene>
    <name evidence="2" type="ORF">LPB301_11030</name>
</gene>
<feature type="transmembrane region" description="Helical" evidence="1">
    <location>
        <begin position="64"/>
        <end position="85"/>
    </location>
</feature>
<dbReference type="RefSeq" id="WP_068361588.1">
    <property type="nucleotide sequence ID" value="NZ_CP019337.1"/>
</dbReference>
<feature type="transmembrane region" description="Helical" evidence="1">
    <location>
        <begin position="12"/>
        <end position="31"/>
    </location>
</feature>
<dbReference type="STRING" id="996801.BW723_04680"/>
<keyword evidence="3" id="KW-1185">Reference proteome</keyword>
<feature type="transmembrane region" description="Helical" evidence="1">
    <location>
        <begin position="91"/>
        <end position="109"/>
    </location>
</feature>
<evidence type="ECO:0000256" key="1">
    <source>
        <dbReference type="SAM" id="Phobius"/>
    </source>
</evidence>